<comment type="caution">
    <text evidence="3">The sequence shown here is derived from an EMBL/GenBank/DDBJ whole genome shotgun (WGS) entry which is preliminary data.</text>
</comment>
<evidence type="ECO:0000313" key="3">
    <source>
        <dbReference type="EMBL" id="GAC12081.1"/>
    </source>
</evidence>
<protein>
    <recommendedName>
        <fullName evidence="2">ExoP galactose-binding-like domain-containing protein</fullName>
    </recommendedName>
</protein>
<dbReference type="Gene3D" id="2.60.120.430">
    <property type="entry name" value="Galactose-binding lectin"/>
    <property type="match status" value="1"/>
</dbReference>
<proteinExistence type="predicted"/>
<keyword evidence="1" id="KW-0732">Signal</keyword>
<feature type="signal peptide" evidence="1">
    <location>
        <begin position="1"/>
        <end position="33"/>
    </location>
</feature>
<evidence type="ECO:0000256" key="1">
    <source>
        <dbReference type="SAM" id="SignalP"/>
    </source>
</evidence>
<feature type="domain" description="ExoP galactose-binding-like" evidence="2">
    <location>
        <begin position="48"/>
        <end position="213"/>
    </location>
</feature>
<accession>A0AAV3V5H8</accession>
<gene>
    <name evidence="3" type="ORF">GCHA_4155</name>
</gene>
<dbReference type="InterPro" id="IPR041443">
    <property type="entry name" value="Exop_C"/>
</dbReference>
<reference evidence="3 4" key="1">
    <citation type="journal article" date="2017" name="Antonie Van Leeuwenhoek">
        <title>Rhizobium rhizosphaerae sp. nov., a novel species isolated from rice rhizosphere.</title>
        <authorList>
            <person name="Zhao J.J."/>
            <person name="Zhang J."/>
            <person name="Zhang R.J."/>
            <person name="Zhang C.W."/>
            <person name="Yin H.Q."/>
            <person name="Zhang X.X."/>
        </authorList>
    </citation>
    <scope>NUCLEOTIDE SEQUENCE [LARGE SCALE GENOMIC DNA]</scope>
    <source>
        <strain evidence="3 4">S18K6</strain>
    </source>
</reference>
<dbReference type="SUPFAM" id="SSF49785">
    <property type="entry name" value="Galactose-binding domain-like"/>
    <property type="match status" value="1"/>
</dbReference>
<feature type="chain" id="PRO_5043450128" description="ExoP galactose-binding-like domain-containing protein" evidence="1">
    <location>
        <begin position="34"/>
        <end position="223"/>
    </location>
</feature>
<name>A0AAV3V5H8_9ALTE</name>
<evidence type="ECO:0000313" key="4">
    <source>
        <dbReference type="Proteomes" id="UP000006320"/>
    </source>
</evidence>
<dbReference type="EMBL" id="BAEM01000053">
    <property type="protein sequence ID" value="GAC12081.1"/>
    <property type="molecule type" value="Genomic_DNA"/>
</dbReference>
<dbReference type="InterPro" id="IPR008979">
    <property type="entry name" value="Galactose-bd-like_sf"/>
</dbReference>
<dbReference type="Proteomes" id="UP000006320">
    <property type="component" value="Unassembled WGS sequence"/>
</dbReference>
<evidence type="ECO:0000259" key="2">
    <source>
        <dbReference type="Pfam" id="PF18559"/>
    </source>
</evidence>
<dbReference type="AlphaFoldDB" id="A0AAV3V5H8"/>
<sequence length="223" mass="24820">MTSPLSFRLFKALKRVTLTSSLCLMLFNGGLYAQEVKSVLINHGEALEPWAMSLQFGQTKIENKQAKTTKSSLVASVSDGDVNAINFVWRPRGVKNQWGSEDKSVSTLNVINSQYATDLTTASKNMALLLNLRINKAPNKHVELSMECNWDWQCRSTIPLKSMLKGLPQNEWLNVPVPVKCFDDGNFDLSKVTTPFILYTGGRMDIDIRSISLITLPEGAFGC</sequence>
<dbReference type="RefSeq" id="WP_007991425.1">
    <property type="nucleotide sequence ID" value="NZ_BAEM01000053.1"/>
</dbReference>
<organism evidence="3 4">
    <name type="scientific">Paraglaciecola chathamensis S18K6</name>
    <dbReference type="NCBI Taxonomy" id="1127672"/>
    <lineage>
        <taxon>Bacteria</taxon>
        <taxon>Pseudomonadati</taxon>
        <taxon>Pseudomonadota</taxon>
        <taxon>Gammaproteobacteria</taxon>
        <taxon>Alteromonadales</taxon>
        <taxon>Alteromonadaceae</taxon>
        <taxon>Paraglaciecola</taxon>
    </lineage>
</organism>
<dbReference type="Pfam" id="PF18559">
    <property type="entry name" value="Exop_C"/>
    <property type="match status" value="1"/>
</dbReference>